<dbReference type="OrthoDB" id="9999810at2759"/>
<evidence type="ECO:0000313" key="2">
    <source>
        <dbReference type="Proteomes" id="UP000030746"/>
    </source>
</evidence>
<accession>V3ZMH2</accession>
<protein>
    <recommendedName>
        <fullName evidence="3">Ubiquitin-like domain-containing protein</fullName>
    </recommendedName>
</protein>
<reference evidence="1 2" key="1">
    <citation type="journal article" date="2013" name="Nature">
        <title>Insights into bilaterian evolution from three spiralian genomes.</title>
        <authorList>
            <person name="Simakov O."/>
            <person name="Marletaz F."/>
            <person name="Cho S.J."/>
            <person name="Edsinger-Gonzales E."/>
            <person name="Havlak P."/>
            <person name="Hellsten U."/>
            <person name="Kuo D.H."/>
            <person name="Larsson T."/>
            <person name="Lv J."/>
            <person name="Arendt D."/>
            <person name="Savage R."/>
            <person name="Osoegawa K."/>
            <person name="de Jong P."/>
            <person name="Grimwood J."/>
            <person name="Chapman J.A."/>
            <person name="Shapiro H."/>
            <person name="Aerts A."/>
            <person name="Otillar R.P."/>
            <person name="Terry A.Y."/>
            <person name="Boore J.L."/>
            <person name="Grigoriev I.V."/>
            <person name="Lindberg D.R."/>
            <person name="Seaver E.C."/>
            <person name="Weisblat D.A."/>
            <person name="Putnam N.H."/>
            <person name="Rokhsar D.S."/>
        </authorList>
    </citation>
    <scope>NUCLEOTIDE SEQUENCE [LARGE SCALE GENOMIC DNA]</scope>
</reference>
<dbReference type="AlphaFoldDB" id="V3ZMH2"/>
<dbReference type="CTD" id="20239027"/>
<gene>
    <name evidence="1" type="ORF">LOTGIDRAFT_162476</name>
</gene>
<evidence type="ECO:0000313" key="1">
    <source>
        <dbReference type="EMBL" id="ESO92568.1"/>
    </source>
</evidence>
<dbReference type="KEGG" id="lgi:LOTGIDRAFT_162476"/>
<dbReference type="HOGENOM" id="CLU_2294822_0_0_1"/>
<keyword evidence="2" id="KW-1185">Reference proteome</keyword>
<organism evidence="1 2">
    <name type="scientific">Lottia gigantea</name>
    <name type="common">Giant owl limpet</name>
    <dbReference type="NCBI Taxonomy" id="225164"/>
    <lineage>
        <taxon>Eukaryota</taxon>
        <taxon>Metazoa</taxon>
        <taxon>Spiralia</taxon>
        <taxon>Lophotrochozoa</taxon>
        <taxon>Mollusca</taxon>
        <taxon>Gastropoda</taxon>
        <taxon>Patellogastropoda</taxon>
        <taxon>Lottioidea</taxon>
        <taxon>Lottiidae</taxon>
        <taxon>Lottia</taxon>
    </lineage>
</organism>
<dbReference type="GeneID" id="20239027"/>
<name>V3ZMH2_LOTGI</name>
<dbReference type="RefSeq" id="XP_009056709.1">
    <property type="nucleotide sequence ID" value="XM_009058461.1"/>
</dbReference>
<proteinExistence type="predicted"/>
<evidence type="ECO:0008006" key="3">
    <source>
        <dbReference type="Google" id="ProtNLM"/>
    </source>
</evidence>
<dbReference type="Proteomes" id="UP000030746">
    <property type="component" value="Unassembled WGS sequence"/>
</dbReference>
<sequence>MILFWFLLEDNVEMIEEYNEEDNFISELESTPDKSLIKLLLHDTDTALNIKSSLVIKLLKAASNIHIYYKNKELRNEDVISDLRDGDQSNSKIFQVQLSRK</sequence>
<dbReference type="EMBL" id="KB202050">
    <property type="protein sequence ID" value="ESO92568.1"/>
    <property type="molecule type" value="Genomic_DNA"/>
</dbReference>